<gene>
    <name evidence="1" type="ORF">J2S39_000521</name>
</gene>
<sequence length="134" mass="14699">MNPINDAHPELPEDDPYTPAMASLTQQILRTNANEFLIPYDEHTVTECVRLLTGARARGLLPPVVLIDDADPVTIDFHWADAAGTRALCAVYNGGRMELQRTGAGEEHPSPLVHVDDWQSAVDALGDWLQAENT</sequence>
<protein>
    <submittedName>
        <fullName evidence="1">Uncharacterized protein</fullName>
    </submittedName>
</protein>
<dbReference type="EMBL" id="JAVDXZ010000001">
    <property type="protein sequence ID" value="MDR7328845.1"/>
    <property type="molecule type" value="Genomic_DNA"/>
</dbReference>
<evidence type="ECO:0000313" key="2">
    <source>
        <dbReference type="Proteomes" id="UP001180840"/>
    </source>
</evidence>
<dbReference type="RefSeq" id="WP_290197837.1">
    <property type="nucleotide sequence ID" value="NZ_CP047654.1"/>
</dbReference>
<name>A0ABU1ZVA7_9CORY</name>
<proteinExistence type="predicted"/>
<evidence type="ECO:0000313" key="1">
    <source>
        <dbReference type="EMBL" id="MDR7328845.1"/>
    </source>
</evidence>
<organism evidence="1 2">
    <name type="scientific">Corynebacterium guangdongense</name>
    <dbReference type="NCBI Taxonomy" id="1783348"/>
    <lineage>
        <taxon>Bacteria</taxon>
        <taxon>Bacillati</taxon>
        <taxon>Actinomycetota</taxon>
        <taxon>Actinomycetes</taxon>
        <taxon>Mycobacteriales</taxon>
        <taxon>Corynebacteriaceae</taxon>
        <taxon>Corynebacterium</taxon>
    </lineage>
</organism>
<reference evidence="1" key="1">
    <citation type="submission" date="2023-07" db="EMBL/GenBank/DDBJ databases">
        <title>Sequencing the genomes of 1000 actinobacteria strains.</title>
        <authorList>
            <person name="Klenk H.-P."/>
        </authorList>
    </citation>
    <scope>NUCLEOTIDE SEQUENCE</scope>
    <source>
        <strain evidence="1">DSM 107476</strain>
    </source>
</reference>
<comment type="caution">
    <text evidence="1">The sequence shown here is derived from an EMBL/GenBank/DDBJ whole genome shotgun (WGS) entry which is preliminary data.</text>
</comment>
<dbReference type="Proteomes" id="UP001180840">
    <property type="component" value="Unassembled WGS sequence"/>
</dbReference>
<keyword evidence="2" id="KW-1185">Reference proteome</keyword>
<accession>A0ABU1ZVA7</accession>